<feature type="compositionally biased region" description="Polar residues" evidence="1">
    <location>
        <begin position="1"/>
        <end position="18"/>
    </location>
</feature>
<evidence type="ECO:0000256" key="1">
    <source>
        <dbReference type="SAM" id="MobiDB-lite"/>
    </source>
</evidence>
<dbReference type="AlphaFoldDB" id="A0A2A2HYT5"/>
<evidence type="ECO:0000313" key="2">
    <source>
        <dbReference type="EMBL" id="PAV14410.1"/>
    </source>
</evidence>
<reference evidence="2 3" key="1">
    <citation type="journal article" date="2017" name="BMC Genomics">
        <title>Genomic analysis of methanogenic archaea reveals a shift towards energy conservation.</title>
        <authorList>
            <person name="Gilmore S.P."/>
            <person name="Henske J.K."/>
            <person name="Sexton J.A."/>
            <person name="Solomon K.V."/>
            <person name="Seppala S."/>
            <person name="Yoo J.I."/>
            <person name="Huyett L.M."/>
            <person name="Pressman A."/>
            <person name="Cogan J.Z."/>
            <person name="Kivenson V."/>
            <person name="Peng X."/>
            <person name="Tan Y."/>
            <person name="Valentine D.L."/>
            <person name="O'Malley M.A."/>
        </authorList>
    </citation>
    <scope>NUCLEOTIDE SEQUENCE [LARGE SCALE GENOMIC DNA]</scope>
    <source>
        <strain evidence="2 3">MC-15</strain>
    </source>
</reference>
<gene>
    <name evidence="2" type="ORF">ASJ81_13875</name>
</gene>
<protein>
    <submittedName>
        <fullName evidence="2">Uncharacterized protein</fullName>
    </submittedName>
</protein>
<comment type="caution">
    <text evidence="2">The sequence shown here is derived from an EMBL/GenBank/DDBJ whole genome shotgun (WGS) entry which is preliminary data.</text>
</comment>
<proteinExistence type="predicted"/>
<dbReference type="Proteomes" id="UP000218164">
    <property type="component" value="Unassembled WGS sequence"/>
</dbReference>
<evidence type="ECO:0000313" key="3">
    <source>
        <dbReference type="Proteomes" id="UP000218164"/>
    </source>
</evidence>
<accession>A0A2A2HYT5</accession>
<feature type="region of interest" description="Disordered" evidence="1">
    <location>
        <begin position="1"/>
        <end position="23"/>
    </location>
</feature>
<dbReference type="EMBL" id="LMVP01000008">
    <property type="protein sequence ID" value="PAV14410.1"/>
    <property type="molecule type" value="Genomic_DNA"/>
</dbReference>
<name>A0A2A2HYT5_9EURY</name>
<keyword evidence="3" id="KW-1185">Reference proteome</keyword>
<organism evidence="2 3">
    <name type="scientific">Methanosarcina spelaei</name>
    <dbReference type="NCBI Taxonomy" id="1036679"/>
    <lineage>
        <taxon>Archaea</taxon>
        <taxon>Methanobacteriati</taxon>
        <taxon>Methanobacteriota</taxon>
        <taxon>Stenosarchaea group</taxon>
        <taxon>Methanomicrobia</taxon>
        <taxon>Methanosarcinales</taxon>
        <taxon>Methanosarcinaceae</taxon>
        <taxon>Methanosarcina</taxon>
    </lineage>
</organism>
<sequence>MERGISNQIRPENKNTINKIKKGPSGTCIHRSVEAVSAKIPTANIIPTVNTSLSVSLSKRKLARALRILLSCRLAGEEFK</sequence>